<gene>
    <name evidence="1" type="ORF">KK1_020842</name>
</gene>
<evidence type="ECO:0000313" key="1">
    <source>
        <dbReference type="EMBL" id="KYP76594.1"/>
    </source>
</evidence>
<accession>A0A151UBD8</accession>
<organism evidence="1 2">
    <name type="scientific">Cajanus cajan</name>
    <name type="common">Pigeon pea</name>
    <name type="synonym">Cajanus indicus</name>
    <dbReference type="NCBI Taxonomy" id="3821"/>
    <lineage>
        <taxon>Eukaryota</taxon>
        <taxon>Viridiplantae</taxon>
        <taxon>Streptophyta</taxon>
        <taxon>Embryophyta</taxon>
        <taxon>Tracheophyta</taxon>
        <taxon>Spermatophyta</taxon>
        <taxon>Magnoliopsida</taxon>
        <taxon>eudicotyledons</taxon>
        <taxon>Gunneridae</taxon>
        <taxon>Pentapetalae</taxon>
        <taxon>rosids</taxon>
        <taxon>fabids</taxon>
        <taxon>Fabales</taxon>
        <taxon>Fabaceae</taxon>
        <taxon>Papilionoideae</taxon>
        <taxon>50 kb inversion clade</taxon>
        <taxon>NPAAA clade</taxon>
        <taxon>indigoferoid/millettioid clade</taxon>
        <taxon>Phaseoleae</taxon>
        <taxon>Cajanus</taxon>
    </lineage>
</organism>
<reference evidence="1 2" key="1">
    <citation type="journal article" date="2012" name="Nat. Biotechnol.">
        <title>Draft genome sequence of pigeonpea (Cajanus cajan), an orphan legume crop of resource-poor farmers.</title>
        <authorList>
            <person name="Varshney R.K."/>
            <person name="Chen W."/>
            <person name="Li Y."/>
            <person name="Bharti A.K."/>
            <person name="Saxena R.K."/>
            <person name="Schlueter J.A."/>
            <person name="Donoghue M.T."/>
            <person name="Azam S."/>
            <person name="Fan G."/>
            <person name="Whaley A.M."/>
            <person name="Farmer A.D."/>
            <person name="Sheridan J."/>
            <person name="Iwata A."/>
            <person name="Tuteja R."/>
            <person name="Penmetsa R.V."/>
            <person name="Wu W."/>
            <person name="Upadhyaya H.D."/>
            <person name="Yang S.P."/>
            <person name="Shah T."/>
            <person name="Saxena K.B."/>
            <person name="Michael T."/>
            <person name="McCombie W.R."/>
            <person name="Yang B."/>
            <person name="Zhang G."/>
            <person name="Yang H."/>
            <person name="Wang J."/>
            <person name="Spillane C."/>
            <person name="Cook D.R."/>
            <person name="May G.D."/>
            <person name="Xu X."/>
            <person name="Jackson S.A."/>
        </authorList>
    </citation>
    <scope>NUCLEOTIDE SEQUENCE [LARGE SCALE GENOMIC DNA]</scope>
    <source>
        <strain evidence="2">cv. Asha</strain>
    </source>
</reference>
<proteinExistence type="predicted"/>
<dbReference type="OMA" id="MWLELEY"/>
<keyword evidence="2" id="KW-1185">Reference proteome</keyword>
<dbReference type="EMBL" id="CM003603">
    <property type="protein sequence ID" value="KYP76594.1"/>
    <property type="molecule type" value="Genomic_DNA"/>
</dbReference>
<evidence type="ECO:0000313" key="2">
    <source>
        <dbReference type="Proteomes" id="UP000075243"/>
    </source>
</evidence>
<dbReference type="Gramene" id="C.cajan_20241.t">
    <property type="protein sequence ID" value="C.cajan_20241.t.cds1"/>
    <property type="gene ID" value="C.cajan_20241"/>
</dbReference>
<dbReference type="Pfam" id="PF14223">
    <property type="entry name" value="Retrotran_gag_2"/>
    <property type="match status" value="1"/>
</dbReference>
<sequence>MGNTKYDIEKFSGENDFGLWRIKMEAIFIQQGCVEAIKGEEKMSSSLTQKEETDMIEKARSVIILCLVYKALRDVAREKIATTMWLELEYLYMPKSLAQIMCETTIVLIQDDKNKISCGSIS</sequence>
<protein>
    <submittedName>
        <fullName evidence="1">Retrovirus-related Pol polyprotein from transposon TNT 1-94</fullName>
    </submittedName>
</protein>
<name>A0A151UBD8_CAJCA</name>
<dbReference type="Proteomes" id="UP000075243">
    <property type="component" value="Chromosome 1"/>
</dbReference>
<dbReference type="AlphaFoldDB" id="A0A151UBD8"/>